<evidence type="ECO:0000313" key="2">
    <source>
        <dbReference type="Proteomes" id="UP001163324"/>
    </source>
</evidence>
<comment type="caution">
    <text evidence="1">The sequence shown here is derived from an EMBL/GenBank/DDBJ whole genome shotgun (WGS) entry which is preliminary data.</text>
</comment>
<sequence>MAATQPYARERAVAEAAALRAALLTKRVLSTVSSVTKHDASPVTVADFAAQALLIAALHAAFPSDAFVGEEDSAELRRDGQLLSKVFDLVGSSSSSAPTSTASTASATTNGNNDGSGSAAAPAIKDVQHMLKLIDMGGSGKGGPKGRFWVMDPVDGTATFLKGQQYAVSLSLVEDGREVVGVLCCPNLLLTPAGRVAEASVDAAGAGVMMTAVRGQGATIRRLAMPPAPAPLAAAAEPQRLADLVGPKNLKDVHFVDSLSSKTSRHDVVAGLAKDIGAAYPGTDVWSSHVRYAAMILGGGDVHVRVPVSATAKTYIWDHAGAQLIFTELGGKITDLDGKDIDFGAGRTLSNNRGMLIARGDTHGNILELLRKMTWT</sequence>
<reference evidence="1" key="1">
    <citation type="submission" date="2022-10" db="EMBL/GenBank/DDBJ databases">
        <title>Complete Genome of Trichothecium roseum strain YXFP-22015, a Plant Pathogen Isolated from Citrus.</title>
        <authorList>
            <person name="Wang Y."/>
            <person name="Zhu L."/>
        </authorList>
    </citation>
    <scope>NUCLEOTIDE SEQUENCE</scope>
    <source>
        <strain evidence="1">YXFP-22015</strain>
    </source>
</reference>
<accession>A0ACC0VFJ4</accession>
<gene>
    <name evidence="1" type="ORF">N3K66_001417</name>
</gene>
<dbReference type="Proteomes" id="UP001163324">
    <property type="component" value="Chromosome 1"/>
</dbReference>
<protein>
    <submittedName>
        <fullName evidence="1">Uncharacterized protein</fullName>
    </submittedName>
</protein>
<proteinExistence type="predicted"/>
<keyword evidence="2" id="KW-1185">Reference proteome</keyword>
<evidence type="ECO:0000313" key="1">
    <source>
        <dbReference type="EMBL" id="KAI9904888.1"/>
    </source>
</evidence>
<name>A0ACC0VFJ4_9HYPO</name>
<organism evidence="1 2">
    <name type="scientific">Trichothecium roseum</name>
    <dbReference type="NCBI Taxonomy" id="47278"/>
    <lineage>
        <taxon>Eukaryota</taxon>
        <taxon>Fungi</taxon>
        <taxon>Dikarya</taxon>
        <taxon>Ascomycota</taxon>
        <taxon>Pezizomycotina</taxon>
        <taxon>Sordariomycetes</taxon>
        <taxon>Hypocreomycetidae</taxon>
        <taxon>Hypocreales</taxon>
        <taxon>Hypocreales incertae sedis</taxon>
        <taxon>Trichothecium</taxon>
    </lineage>
</organism>
<dbReference type="EMBL" id="CM047940">
    <property type="protein sequence ID" value="KAI9904888.1"/>
    <property type="molecule type" value="Genomic_DNA"/>
</dbReference>